<dbReference type="OrthoDB" id="1874341at2759"/>
<dbReference type="GO" id="GO:0031416">
    <property type="term" value="C:NatB complex"/>
    <property type="evidence" value="ECO:0007669"/>
    <property type="project" value="TreeGrafter"/>
</dbReference>
<protein>
    <recommendedName>
        <fullName evidence="5">Actin cytoskeleton organization protein</fullName>
    </recommendedName>
</protein>
<evidence type="ECO:0000256" key="2">
    <source>
        <dbReference type="SAM" id="MobiDB-lite"/>
    </source>
</evidence>
<proteinExistence type="inferred from homology"/>
<dbReference type="Pfam" id="PF09797">
    <property type="entry name" value="NatB_MDM20"/>
    <property type="match status" value="1"/>
</dbReference>
<evidence type="ECO:0000313" key="4">
    <source>
        <dbReference type="Proteomes" id="UP000559027"/>
    </source>
</evidence>
<evidence type="ECO:0000256" key="1">
    <source>
        <dbReference type="ARBA" id="ARBA00006298"/>
    </source>
</evidence>
<dbReference type="EMBL" id="JAACJO010000005">
    <property type="protein sequence ID" value="KAF5358404.1"/>
    <property type="molecule type" value="Genomic_DNA"/>
</dbReference>
<dbReference type="InterPro" id="IPR011990">
    <property type="entry name" value="TPR-like_helical_dom_sf"/>
</dbReference>
<dbReference type="SUPFAM" id="SSF48452">
    <property type="entry name" value="TPR-like"/>
    <property type="match status" value="1"/>
</dbReference>
<feature type="region of interest" description="Disordered" evidence="2">
    <location>
        <begin position="766"/>
        <end position="793"/>
    </location>
</feature>
<reference evidence="3 4" key="1">
    <citation type="journal article" date="2020" name="ISME J.">
        <title>Uncovering the hidden diversity of litter-decomposition mechanisms in mushroom-forming fungi.</title>
        <authorList>
            <person name="Floudas D."/>
            <person name="Bentzer J."/>
            <person name="Ahren D."/>
            <person name="Johansson T."/>
            <person name="Persson P."/>
            <person name="Tunlid A."/>
        </authorList>
    </citation>
    <scope>NUCLEOTIDE SEQUENCE [LARGE SCALE GENOMIC DNA]</scope>
    <source>
        <strain evidence="3 4">CBS 146.42</strain>
    </source>
</reference>
<dbReference type="InterPro" id="IPR019183">
    <property type="entry name" value="NAA25_NatB_aux_su"/>
</dbReference>
<evidence type="ECO:0008006" key="5">
    <source>
        <dbReference type="Google" id="ProtNLM"/>
    </source>
</evidence>
<keyword evidence="4" id="KW-1185">Reference proteome</keyword>
<accession>A0A8H5LIJ4</accession>
<comment type="caution">
    <text evidence="3">The sequence shown here is derived from an EMBL/GenBank/DDBJ whole genome shotgun (WGS) entry which is preliminary data.</text>
</comment>
<dbReference type="PANTHER" id="PTHR22767:SF3">
    <property type="entry name" value="N-ALPHA-ACETYLTRANSFERASE 25, NATB AUXILIARY SUBUNIT"/>
    <property type="match status" value="1"/>
</dbReference>
<comment type="similarity">
    <text evidence="1">Belongs to the MDM20/NAA25 family.</text>
</comment>
<gene>
    <name evidence="3" type="ORF">D9756_001505</name>
</gene>
<organism evidence="3 4">
    <name type="scientific">Leucocoprinus leucothites</name>
    <dbReference type="NCBI Taxonomy" id="201217"/>
    <lineage>
        <taxon>Eukaryota</taxon>
        <taxon>Fungi</taxon>
        <taxon>Dikarya</taxon>
        <taxon>Basidiomycota</taxon>
        <taxon>Agaricomycotina</taxon>
        <taxon>Agaricomycetes</taxon>
        <taxon>Agaricomycetidae</taxon>
        <taxon>Agaricales</taxon>
        <taxon>Agaricineae</taxon>
        <taxon>Agaricaceae</taxon>
        <taxon>Leucocoprinus</taxon>
    </lineage>
</organism>
<dbReference type="AlphaFoldDB" id="A0A8H5LIJ4"/>
<dbReference type="PANTHER" id="PTHR22767">
    <property type="entry name" value="N-TERMINAL ACETYLTRANSFERASE-RELATED"/>
    <property type="match status" value="1"/>
</dbReference>
<sequence length="947" mass="107450">MSAAALERQIRPIYDALDTGSNKSALVTCNKLLKKYPQNELIKALKALALVRSQKIEESLVLCDEVLEAKPTSDATLTAMMHVLRGLGRHKDMVKMFEEAYKQQPLNEELAAQTFFANVRALQWKSAQLIATRMNKSFQDDRYLYWTVMSTMLQAEDHGTPAQMREILYKLAHRLLVSSPTPSYISAERFHLHLSILLKLDLNDDAHKLLDSPIGKSICATNLSCNEFRREVWKRKGLVREEGELAKNLILEKNDRNWLEFLSVIEATFSDITGGEEKLSEEALDTVRKNVQETREFFSKIEDRDGLKDRSSLLAQIELEKRSRAYGVTDDQARLCALLKEYFEKFGAKPSCFEDILPYIDLEGDELAQWTGVLDAARTTFETEDELRRVINIFKLKRYNLPPSEVTHEVETKLATLYTEKYLDALKKVGTELASTETQPADDLALLATNSLVNLWKLTADDGYLYTAAALLEYALTRSKQAFLARLSLVRIYRLLGAPTLALEHYRILRPKQVQLDTLSHYILSRSSNISLAATGDLTFGTECVESTQIYVANSQETGDFIIRAFTAEKYSQIPEFINFEERLENSLQRDLVKMEHIKMRLQHENIGPEVIDMELIELKFVFDRVHHDNRDTTILPSYQPKSSSDLMTQTHLYGKYEGPGFLRQMLKVYIRVFQQSSDLDDTVEEKLLIGDRPKLRIDIPPDFTFQDRLVERSEEDLKELTADEVSLVEFATALSDWLEVYHNHARPHPLAVLAEASKQTQLKTGHPLKGFETPPSSNGNGPKKDEEPPACVEPPEAVTRFYDGKFHIKARFTEVKDATSPLEAQHVAAIAQEAFLLFVAETVRFKNQTVVKQNKLGALVASIKSIRSNAVAILKEISTDLLKRSEAEATAESRKAFVEECSIIISTGIDHDFVLNVAKKMTDARRKTLEGFAKGITRICSNYGGN</sequence>
<dbReference type="Proteomes" id="UP000559027">
    <property type="component" value="Unassembled WGS sequence"/>
</dbReference>
<name>A0A8H5LIJ4_9AGAR</name>
<dbReference type="Gene3D" id="1.25.40.1040">
    <property type="match status" value="1"/>
</dbReference>
<evidence type="ECO:0000313" key="3">
    <source>
        <dbReference type="EMBL" id="KAF5358404.1"/>
    </source>
</evidence>